<keyword evidence="2" id="KW-0472">Membrane</keyword>
<evidence type="ECO:0000313" key="4">
    <source>
        <dbReference type="EMBL" id="GAM73585.1"/>
    </source>
</evidence>
<accession>A0A0B8Q248</accession>
<keyword evidence="2" id="KW-1133">Transmembrane helix</keyword>
<feature type="region of interest" description="Disordered" evidence="1">
    <location>
        <begin position="44"/>
        <end position="64"/>
    </location>
</feature>
<name>A0A0B8P4G8_9VIBR</name>
<dbReference type="EMBL" id="BBSC01000001">
    <property type="protein sequence ID" value="GAM73585.1"/>
    <property type="molecule type" value="Genomic_DNA"/>
</dbReference>
<feature type="transmembrane region" description="Helical" evidence="2">
    <location>
        <begin position="6"/>
        <end position="29"/>
    </location>
</feature>
<reference evidence="3 6" key="1">
    <citation type="submission" date="2015-01" db="EMBL/GenBank/DDBJ databases">
        <title>Vibrio sp. C5 JCM 19232 whole genome shotgun sequence.</title>
        <authorList>
            <person name="Sawabe T."/>
            <person name="Meirelles P."/>
            <person name="Feng G."/>
            <person name="Sayaka M."/>
            <person name="Hattori M."/>
            <person name="Ohkuma M."/>
        </authorList>
    </citation>
    <scope>NUCLEOTIDE SEQUENCE [LARGE SCALE GENOMIC DNA]</scope>
    <source>
        <strain evidence="3 6">JCM19232</strain>
    </source>
</reference>
<dbReference type="Proteomes" id="UP000031666">
    <property type="component" value="Unassembled WGS sequence"/>
</dbReference>
<gene>
    <name evidence="3" type="ORF">JCM19232_5971</name>
    <name evidence="4" type="ORF">JCM19241_3040</name>
</gene>
<organism evidence="3 6">
    <name type="scientific">Vibrio ishigakensis</name>
    <dbReference type="NCBI Taxonomy" id="1481914"/>
    <lineage>
        <taxon>Bacteria</taxon>
        <taxon>Pseudomonadati</taxon>
        <taxon>Pseudomonadota</taxon>
        <taxon>Gammaproteobacteria</taxon>
        <taxon>Vibrionales</taxon>
        <taxon>Vibrionaceae</taxon>
        <taxon>Vibrio</taxon>
    </lineage>
</organism>
<dbReference type="AlphaFoldDB" id="A0A0B8P4G8"/>
<evidence type="ECO:0000313" key="6">
    <source>
        <dbReference type="Proteomes" id="UP000031670"/>
    </source>
</evidence>
<comment type="caution">
    <text evidence="3">The sequence shown here is derived from an EMBL/GenBank/DDBJ whole genome shotgun (WGS) entry which is preliminary data.</text>
</comment>
<sequence length="64" mass="7247">MTIGQLWSSLIAIIALYTVFLIAEVYLMLKFARKGPSSLKTGRYHFEQEGNEDAQTRVGRQVEA</sequence>
<dbReference type="Proteomes" id="UP000031670">
    <property type="component" value="Unassembled WGS sequence"/>
</dbReference>
<evidence type="ECO:0000256" key="1">
    <source>
        <dbReference type="SAM" id="MobiDB-lite"/>
    </source>
</evidence>
<protein>
    <submittedName>
        <fullName evidence="3">Cytochrome d ubiquinol oxidase subunit I</fullName>
    </submittedName>
</protein>
<evidence type="ECO:0000313" key="5">
    <source>
        <dbReference type="Proteomes" id="UP000031666"/>
    </source>
</evidence>
<keyword evidence="2" id="KW-0812">Transmembrane</keyword>
<proteinExistence type="predicted"/>
<evidence type="ECO:0000256" key="2">
    <source>
        <dbReference type="SAM" id="Phobius"/>
    </source>
</evidence>
<reference evidence="4 5" key="2">
    <citation type="submission" date="2015-01" db="EMBL/GenBank/DDBJ databases">
        <title>Vibrio sp. C94 JCM 19241 whole genome shotgun sequence.</title>
        <authorList>
            <person name="Sawabe T."/>
            <person name="Meirelles P."/>
            <person name="Feng G."/>
            <person name="Sayaka M."/>
            <person name="Hattori M."/>
            <person name="Ohkuma M."/>
        </authorList>
    </citation>
    <scope>NUCLEOTIDE SEQUENCE [LARGE SCALE GENOMIC DNA]</scope>
    <source>
        <strain evidence="5">JCM 19241</strain>
        <strain evidence="4">JCM19241</strain>
    </source>
</reference>
<evidence type="ECO:0000313" key="3">
    <source>
        <dbReference type="EMBL" id="GAM61670.1"/>
    </source>
</evidence>
<accession>A0A0B8P4G8</accession>
<reference evidence="5 6" key="3">
    <citation type="submission" date="2015-01" db="EMBL/GenBank/DDBJ databases">
        <authorList>
            <consortium name="NBRP consortium"/>
            <person name="Sawabe T."/>
            <person name="Meirelles P."/>
            <person name="Feng G."/>
            <person name="Sayaka M."/>
            <person name="Hattori M."/>
            <person name="Ohkuma M."/>
        </authorList>
    </citation>
    <scope>NUCLEOTIDE SEQUENCE [LARGE SCALE GENOMIC DNA]</scope>
    <source>
        <strain evidence="5">JCM 19241</strain>
        <strain evidence="3 6">JCM19232</strain>
        <strain evidence="4">JCM19241</strain>
    </source>
</reference>
<dbReference type="EMBL" id="BBSA01000003">
    <property type="protein sequence ID" value="GAM61670.1"/>
    <property type="molecule type" value="Genomic_DNA"/>
</dbReference>
<dbReference type="STRING" id="1481914.JCM19241_3040"/>